<sequence length="241" mass="26864">MPLENYDVAKRAVEMSEGGFISVHLDSLDEEIYGKLHTGDPKLKINSILEGLDNIRALGKDNIINCITFTKLVAGEDVNKTIKYFFEDMGIRTCLTQMCKAGLAEGHPEWIPEIGEIKEACSTRDNVNYQDSALSMGSMDTNKFYCGGMICVTVDGDVTPCSVIRKGFGNIHTSSLENIVERYRDDLLFTHIRDPGKMQGHCGSCEHNSVCWGCRATAYYECGDMLAPDPKCWMNYQKISS</sequence>
<dbReference type="EMBL" id="LKCM01000154">
    <property type="protein sequence ID" value="KPQ43365.1"/>
    <property type="molecule type" value="Genomic_DNA"/>
</dbReference>
<feature type="domain" description="4Fe4S-binding SPASM" evidence="1">
    <location>
        <begin position="149"/>
        <end position="205"/>
    </location>
</feature>
<reference evidence="2 3" key="1">
    <citation type="submission" date="2015-09" db="EMBL/GenBank/DDBJ databases">
        <title>A metagenomics-based metabolic model of nitrate-dependent anaerobic oxidation of methane by Methanoperedens-like archaea.</title>
        <authorList>
            <person name="Arshad A."/>
            <person name="Speth D.R."/>
            <person name="De Graaf R.M."/>
            <person name="Op Den Camp H.J."/>
            <person name="Jetten M.S."/>
            <person name="Welte C.U."/>
        </authorList>
    </citation>
    <scope>NUCLEOTIDE SEQUENCE [LARGE SCALE GENOMIC DNA]</scope>
</reference>
<proteinExistence type="predicted"/>
<dbReference type="InterPro" id="IPR023885">
    <property type="entry name" value="4Fe4S-binding_SPASM_dom"/>
</dbReference>
<evidence type="ECO:0000259" key="1">
    <source>
        <dbReference type="Pfam" id="PF13186"/>
    </source>
</evidence>
<dbReference type="NCBIfam" id="TIGR04085">
    <property type="entry name" value="rSAM_more_4Fe4S"/>
    <property type="match status" value="1"/>
</dbReference>
<dbReference type="CDD" id="cd21123">
    <property type="entry name" value="SPASM_MftC-like"/>
    <property type="match status" value="1"/>
</dbReference>
<dbReference type="PANTHER" id="PTHR11228:SF7">
    <property type="entry name" value="PQQA PEPTIDE CYCLASE"/>
    <property type="match status" value="1"/>
</dbReference>
<dbReference type="SUPFAM" id="SSF102114">
    <property type="entry name" value="Radical SAM enzymes"/>
    <property type="match status" value="1"/>
</dbReference>
<dbReference type="PANTHER" id="PTHR11228">
    <property type="entry name" value="RADICAL SAM DOMAIN PROTEIN"/>
    <property type="match status" value="1"/>
</dbReference>
<comment type="caution">
    <text evidence="2">The sequence shown here is derived from an EMBL/GenBank/DDBJ whole genome shotgun (WGS) entry which is preliminary data.</text>
</comment>
<dbReference type="InterPro" id="IPR050377">
    <property type="entry name" value="Radical_SAM_PqqE_MftC-like"/>
</dbReference>
<evidence type="ECO:0000313" key="3">
    <source>
        <dbReference type="Proteomes" id="UP000050360"/>
    </source>
</evidence>
<name>A0A0P8CK34_9EURY</name>
<dbReference type="InterPro" id="IPR013785">
    <property type="entry name" value="Aldolase_TIM"/>
</dbReference>
<dbReference type="Gene3D" id="3.20.20.70">
    <property type="entry name" value="Aldolase class I"/>
    <property type="match status" value="1"/>
</dbReference>
<dbReference type="AlphaFoldDB" id="A0A0P8CK34"/>
<accession>A0A0P8CK34</accession>
<dbReference type="Pfam" id="PF13186">
    <property type="entry name" value="SPASM"/>
    <property type="match status" value="1"/>
</dbReference>
<dbReference type="Proteomes" id="UP000050360">
    <property type="component" value="Unassembled WGS sequence"/>
</dbReference>
<gene>
    <name evidence="2" type="ORF">MPEBLZ_02086</name>
</gene>
<protein>
    <submittedName>
        <fullName evidence="2">Heme biosynthesis protein (NirJ-2)</fullName>
    </submittedName>
</protein>
<dbReference type="InterPro" id="IPR058240">
    <property type="entry name" value="rSAM_sf"/>
</dbReference>
<evidence type="ECO:0000313" key="2">
    <source>
        <dbReference type="EMBL" id="KPQ43365.1"/>
    </source>
</evidence>
<organism evidence="2 3">
    <name type="scientific">Candidatus Methanoperedens nitratireducens</name>
    <dbReference type="NCBI Taxonomy" id="1392998"/>
    <lineage>
        <taxon>Archaea</taxon>
        <taxon>Methanobacteriati</taxon>
        <taxon>Methanobacteriota</taxon>
        <taxon>Stenosarchaea group</taxon>
        <taxon>Methanomicrobia</taxon>
        <taxon>Methanosarcinales</taxon>
        <taxon>ANME-2 cluster</taxon>
        <taxon>Candidatus Methanoperedentaceae</taxon>
        <taxon>Candidatus Methanoperedens</taxon>
    </lineage>
</organism>